<dbReference type="Proteomes" id="UP000480185">
    <property type="component" value="Unassembled WGS sequence"/>
</dbReference>
<proteinExistence type="predicted"/>
<dbReference type="AlphaFoldDB" id="A0A6G1X4F0"/>
<gene>
    <name evidence="1" type="ORF">GH754_05665</name>
</gene>
<evidence type="ECO:0000313" key="2">
    <source>
        <dbReference type="Proteomes" id="UP000480185"/>
    </source>
</evidence>
<dbReference type="RefSeq" id="WP_153727765.1">
    <property type="nucleotide sequence ID" value="NZ_WJNH01000003.1"/>
</dbReference>
<comment type="caution">
    <text evidence="1">The sequence shown here is derived from an EMBL/GenBank/DDBJ whole genome shotgun (WGS) entry which is preliminary data.</text>
</comment>
<dbReference type="OrthoDB" id="2680434at2"/>
<protein>
    <submittedName>
        <fullName evidence="1">Uncharacterized protein</fullName>
    </submittedName>
</protein>
<keyword evidence="2" id="KW-1185">Reference proteome</keyword>
<dbReference type="EMBL" id="WJNH01000003">
    <property type="protein sequence ID" value="MRG85822.1"/>
    <property type="molecule type" value="Genomic_DNA"/>
</dbReference>
<evidence type="ECO:0000313" key="1">
    <source>
        <dbReference type="EMBL" id="MRG85822.1"/>
    </source>
</evidence>
<accession>A0A6G1X4F0</accession>
<sequence length="89" mass="10292">MEHFHGNMVKGELSGEKEFVITQIKNLDTQSVLHPNQLQAMYQYLSKQLELSEDCIITVNDQLPVRLNGQDTESLHQDINQLMNIMNLH</sequence>
<organism evidence="1 2">
    <name type="scientific">Salinibacillus xinjiangensis</name>
    <dbReference type="NCBI Taxonomy" id="1229268"/>
    <lineage>
        <taxon>Bacteria</taxon>
        <taxon>Bacillati</taxon>
        <taxon>Bacillota</taxon>
        <taxon>Bacilli</taxon>
        <taxon>Bacillales</taxon>
        <taxon>Bacillaceae</taxon>
        <taxon>Salinibacillus</taxon>
    </lineage>
</organism>
<reference evidence="1 2" key="1">
    <citation type="submission" date="2019-11" db="EMBL/GenBank/DDBJ databases">
        <authorList>
            <person name="Li J."/>
        </authorList>
    </citation>
    <scope>NUCLEOTIDE SEQUENCE [LARGE SCALE GENOMIC DNA]</scope>
    <source>
        <strain evidence="1 2">J4</strain>
    </source>
</reference>
<name>A0A6G1X4F0_9BACI</name>